<dbReference type="GeneID" id="71990772"/>
<evidence type="ECO:0000313" key="2">
    <source>
        <dbReference type="EMBL" id="UJO21385.1"/>
    </source>
</evidence>
<protein>
    <submittedName>
        <fullName evidence="2">Uncharacterized protein</fullName>
    </submittedName>
</protein>
<reference evidence="2" key="2">
    <citation type="journal article" date="2022" name="Microb. Genom.">
        <title>A chromosome-scale genome assembly of the tomato pathogen Cladosporium fulvum reveals a compartmentalized genome architecture and the presence of a dispensable chromosome.</title>
        <authorList>
            <person name="Zaccaron A.Z."/>
            <person name="Chen L.H."/>
            <person name="Samaras A."/>
            <person name="Stergiopoulos I."/>
        </authorList>
    </citation>
    <scope>NUCLEOTIDE SEQUENCE</scope>
    <source>
        <strain evidence="2">Race5_Kim</strain>
    </source>
</reference>
<evidence type="ECO:0000313" key="3">
    <source>
        <dbReference type="Proteomes" id="UP000756132"/>
    </source>
</evidence>
<proteinExistence type="predicted"/>
<reference evidence="2" key="1">
    <citation type="submission" date="2021-12" db="EMBL/GenBank/DDBJ databases">
        <authorList>
            <person name="Zaccaron A."/>
            <person name="Stergiopoulos I."/>
        </authorList>
    </citation>
    <scope>NUCLEOTIDE SEQUENCE</scope>
    <source>
        <strain evidence="2">Race5_Kim</strain>
    </source>
</reference>
<dbReference type="RefSeq" id="XP_047765751.1">
    <property type="nucleotide sequence ID" value="XM_047910042.1"/>
</dbReference>
<keyword evidence="3" id="KW-1185">Reference proteome</keyword>
<feature type="compositionally biased region" description="Basic and acidic residues" evidence="1">
    <location>
        <begin position="123"/>
        <end position="143"/>
    </location>
</feature>
<evidence type="ECO:0000256" key="1">
    <source>
        <dbReference type="SAM" id="MobiDB-lite"/>
    </source>
</evidence>
<feature type="region of interest" description="Disordered" evidence="1">
    <location>
        <begin position="1"/>
        <end position="170"/>
    </location>
</feature>
<sequence length="473" mass="53085">MALLKRLSDSFWGYVSPQKQTQAPALPTPKTEPTFKKPDRPPRRTSMHELKRGAPSMSPSERVGSWQVRSPGPSSRASSSATGGSKRKRLSTPESSAGRGRKHKMPRVDLQYTGIEEDEDVEDHGGETAIHEDELHELADRTSRMRSRSSTPRSQRHRSPSLEAEDFEDDDMSIEKTVVVSEDQYAPLPRRVIDLPKEHGMRHISTEELRAQGWDDDYITLIQKIGMRGYEPLLPRYLKFEYIFLPDGLFEATDEAFIGSVRGYKPGAHFKAGKVLTRLLELGSRVRDRAELIADGEGVVEPEEQTRKQLNAFLKWAFEDAQIDKATAIPILATVFRPAGTEASELRTEATRKCRRLAARYREALRVQRSVEVSPGSRSSVGTILSYELPTFYALVASHSIVALMAYRPGDVNAEVKPMAYFDLGEHDHDVWNALAIAILACHVRDVHMRIAEDTGLGKREGSSESSFDDEDL</sequence>
<feature type="compositionally biased region" description="Low complexity" evidence="1">
    <location>
        <begin position="69"/>
        <end position="84"/>
    </location>
</feature>
<dbReference type="EMBL" id="CP090170">
    <property type="protein sequence ID" value="UJO21385.1"/>
    <property type="molecule type" value="Genomic_DNA"/>
</dbReference>
<organism evidence="2 3">
    <name type="scientific">Passalora fulva</name>
    <name type="common">Tomato leaf mold</name>
    <name type="synonym">Cladosporium fulvum</name>
    <dbReference type="NCBI Taxonomy" id="5499"/>
    <lineage>
        <taxon>Eukaryota</taxon>
        <taxon>Fungi</taxon>
        <taxon>Dikarya</taxon>
        <taxon>Ascomycota</taxon>
        <taxon>Pezizomycotina</taxon>
        <taxon>Dothideomycetes</taxon>
        <taxon>Dothideomycetidae</taxon>
        <taxon>Mycosphaerellales</taxon>
        <taxon>Mycosphaerellaceae</taxon>
        <taxon>Fulvia</taxon>
    </lineage>
</organism>
<dbReference type="Proteomes" id="UP000756132">
    <property type="component" value="Chromosome 8"/>
</dbReference>
<gene>
    <name evidence="2" type="ORF">CLAFUR5_10894</name>
</gene>
<name>A0A9Q8UT38_PASFU</name>
<dbReference type="OrthoDB" id="5286775at2759"/>
<feature type="compositionally biased region" description="Basic and acidic residues" evidence="1">
    <location>
        <begin position="33"/>
        <end position="52"/>
    </location>
</feature>
<dbReference type="AlphaFoldDB" id="A0A9Q8UT38"/>
<dbReference type="KEGG" id="ffu:CLAFUR5_10894"/>
<accession>A0A9Q8UT38</accession>